<evidence type="ECO:0000256" key="5">
    <source>
        <dbReference type="ARBA" id="ARBA00023797"/>
    </source>
</evidence>
<dbReference type="GeneID" id="14907312"/>
<dbReference type="PRINTS" id="PR00371">
    <property type="entry name" value="FPNCR"/>
</dbReference>
<dbReference type="InterPro" id="IPR003097">
    <property type="entry name" value="CysJ-like_FAD-binding"/>
</dbReference>
<dbReference type="Gene3D" id="3.40.50.80">
    <property type="entry name" value="Nucleotide-binding domain of ferredoxin-NADP reductase (FNR) module"/>
    <property type="match status" value="1"/>
</dbReference>
<dbReference type="InParanoid" id="G0QUD9"/>
<keyword evidence="9" id="KW-1185">Reference proteome</keyword>
<dbReference type="Proteomes" id="UP000008983">
    <property type="component" value="Unassembled WGS sequence"/>
</dbReference>
<dbReference type="InterPro" id="IPR039261">
    <property type="entry name" value="FNR_nucleotide-bd"/>
</dbReference>
<evidence type="ECO:0000313" key="8">
    <source>
        <dbReference type="EMBL" id="EGR31176.1"/>
    </source>
</evidence>
<dbReference type="eggNOG" id="KOG1158">
    <property type="taxonomic scope" value="Eukaryota"/>
</dbReference>
<gene>
    <name evidence="8" type="ORF">IMG5_116470</name>
</gene>
<reference evidence="8 9" key="1">
    <citation type="submission" date="2011-07" db="EMBL/GenBank/DDBJ databases">
        <authorList>
            <person name="Coyne R."/>
            <person name="Brami D."/>
            <person name="Johnson J."/>
            <person name="Hostetler J."/>
            <person name="Hannick L."/>
            <person name="Clark T."/>
            <person name="Cassidy-Hanley D."/>
            <person name="Inman J."/>
        </authorList>
    </citation>
    <scope>NUCLEOTIDE SEQUENCE [LARGE SCALE GENOMIC DNA]</scope>
    <source>
        <strain evidence="8 9">G5</strain>
    </source>
</reference>
<dbReference type="InterPro" id="IPR001709">
    <property type="entry name" value="Flavoprot_Pyr_Nucl_cyt_Rdtase"/>
</dbReference>
<protein>
    <recommendedName>
        <fullName evidence="5">NADPH--hemoprotein reductase</fullName>
        <ecNumber evidence="5">1.6.2.4</ecNumber>
    </recommendedName>
</protein>
<dbReference type="EMBL" id="GL983908">
    <property type="protein sequence ID" value="EGR31176.1"/>
    <property type="molecule type" value="Genomic_DNA"/>
</dbReference>
<dbReference type="PANTHER" id="PTHR19384">
    <property type="entry name" value="NITRIC OXIDE SYNTHASE-RELATED"/>
    <property type="match status" value="1"/>
</dbReference>
<feature type="domain" description="Sulfite reductase [NADPH] flavoprotein alpha-component-like FAD-binding" evidence="7">
    <location>
        <begin position="97"/>
        <end position="193"/>
    </location>
</feature>
<evidence type="ECO:0000259" key="7">
    <source>
        <dbReference type="Pfam" id="PF00667"/>
    </source>
</evidence>
<dbReference type="Pfam" id="PF00667">
    <property type="entry name" value="FAD_binding_1"/>
    <property type="match status" value="1"/>
</dbReference>
<dbReference type="FunCoup" id="G0QUD9">
    <property type="interactions" value="355"/>
</dbReference>
<dbReference type="OMA" id="NCAHDYL"/>
<sequence>MLGKGDAYNEKTNDDFEKWKEDLWNVLNQKYQLQEISIQQLYEQNSPYIIENNNDLSVVNIDEIKINNENESLYENKLNDYFQAQNLPILSVQQFNNRLNIQLDLKDSSFKYQTAGNLVVFPENDINSVNQFAEMLKLNLDQIFVLKKKQENIKLPFPTPIKIVTFLQKFCDFKGSINKLQVQALIMHTKYENDSIFLQDQSVFSKYFQLDSYIPYVFVGPGAGIAPFRAFLLEKEYLQNFKGDCYVYFGCRNQEDFIYKEDLERFKNKEICKTLKVAFSKERNQEYVQNAMKNDLDMLTEILINKNGVLCICGSSKMGEDIKNLIVQIFQENGKIMPYQAFLKVQEMQSQNKFLMEVWG</sequence>
<proteinExistence type="predicted"/>
<dbReference type="AlphaFoldDB" id="G0QUD9"/>
<evidence type="ECO:0000259" key="6">
    <source>
        <dbReference type="Pfam" id="PF00175"/>
    </source>
</evidence>
<evidence type="ECO:0000256" key="3">
    <source>
        <dbReference type="ARBA" id="ARBA00022827"/>
    </source>
</evidence>
<dbReference type="STRING" id="857967.G0QUD9"/>
<dbReference type="InterPro" id="IPR023173">
    <property type="entry name" value="NADPH_Cyt_P450_Rdtase_alpha"/>
</dbReference>
<dbReference type="Pfam" id="PF00175">
    <property type="entry name" value="NAD_binding_1"/>
    <property type="match status" value="1"/>
</dbReference>
<dbReference type="PANTHER" id="PTHR19384:SF17">
    <property type="entry name" value="NADPH--CYTOCHROME P450 REDUCTASE"/>
    <property type="match status" value="1"/>
</dbReference>
<dbReference type="OrthoDB" id="1688044at2759"/>
<dbReference type="SUPFAM" id="SSF52343">
    <property type="entry name" value="Ferredoxin reductase-like, C-terminal NADP-linked domain"/>
    <property type="match status" value="1"/>
</dbReference>
<keyword evidence="3" id="KW-0274">FAD</keyword>
<evidence type="ECO:0000256" key="2">
    <source>
        <dbReference type="ARBA" id="ARBA00022630"/>
    </source>
</evidence>
<dbReference type="Gene3D" id="2.40.30.10">
    <property type="entry name" value="Translation factors"/>
    <property type="match status" value="1"/>
</dbReference>
<dbReference type="EC" id="1.6.2.4" evidence="5"/>
<dbReference type="GO" id="GO:0005829">
    <property type="term" value="C:cytosol"/>
    <property type="evidence" value="ECO:0007669"/>
    <property type="project" value="TreeGrafter"/>
</dbReference>
<feature type="domain" description="Oxidoreductase FAD/NAD(P)-binding" evidence="6">
    <location>
        <begin position="218"/>
        <end position="323"/>
    </location>
</feature>
<dbReference type="InterPro" id="IPR017938">
    <property type="entry name" value="Riboflavin_synthase-like_b-brl"/>
</dbReference>
<evidence type="ECO:0000256" key="1">
    <source>
        <dbReference type="ARBA" id="ARBA00001974"/>
    </source>
</evidence>
<dbReference type="GO" id="GO:0010181">
    <property type="term" value="F:FMN binding"/>
    <property type="evidence" value="ECO:0007669"/>
    <property type="project" value="TreeGrafter"/>
</dbReference>
<dbReference type="Gene3D" id="1.20.990.10">
    <property type="entry name" value="NADPH-cytochrome p450 Reductase, Chain A, domain 3"/>
    <property type="match status" value="1"/>
</dbReference>
<keyword evidence="4 8" id="KW-0560">Oxidoreductase</keyword>
<comment type="cofactor">
    <cofactor evidence="1">
        <name>FAD</name>
        <dbReference type="ChEBI" id="CHEBI:57692"/>
    </cofactor>
</comment>
<accession>G0QUD9</accession>
<evidence type="ECO:0000256" key="4">
    <source>
        <dbReference type="ARBA" id="ARBA00023002"/>
    </source>
</evidence>
<dbReference type="GO" id="GO:0050660">
    <property type="term" value="F:flavin adenine dinucleotide binding"/>
    <property type="evidence" value="ECO:0007669"/>
    <property type="project" value="TreeGrafter"/>
</dbReference>
<organism evidence="8 9">
    <name type="scientific">Ichthyophthirius multifiliis</name>
    <name type="common">White spot disease agent</name>
    <name type="synonym">Ich</name>
    <dbReference type="NCBI Taxonomy" id="5932"/>
    <lineage>
        <taxon>Eukaryota</taxon>
        <taxon>Sar</taxon>
        <taxon>Alveolata</taxon>
        <taxon>Ciliophora</taxon>
        <taxon>Intramacronucleata</taxon>
        <taxon>Oligohymenophorea</taxon>
        <taxon>Hymenostomatida</taxon>
        <taxon>Ophryoglenina</taxon>
        <taxon>Ichthyophthirius</taxon>
    </lineage>
</organism>
<dbReference type="GO" id="GO:0003958">
    <property type="term" value="F:NADPH-hemoprotein reductase activity"/>
    <property type="evidence" value="ECO:0007669"/>
    <property type="project" value="UniProtKB-EC"/>
</dbReference>
<dbReference type="RefSeq" id="XP_004034662.1">
    <property type="nucleotide sequence ID" value="XM_004034614.1"/>
</dbReference>
<name>G0QUD9_ICHMU</name>
<dbReference type="SUPFAM" id="SSF63380">
    <property type="entry name" value="Riboflavin synthase domain-like"/>
    <property type="match status" value="1"/>
</dbReference>
<keyword evidence="2" id="KW-0285">Flavoprotein</keyword>
<dbReference type="InterPro" id="IPR001433">
    <property type="entry name" value="OxRdtase_FAD/NAD-bd"/>
</dbReference>
<evidence type="ECO:0000313" key="9">
    <source>
        <dbReference type="Proteomes" id="UP000008983"/>
    </source>
</evidence>